<protein>
    <submittedName>
        <fullName evidence="2">Uncharacterized protein</fullName>
    </submittedName>
</protein>
<feature type="non-terminal residue" evidence="2">
    <location>
        <position position="1"/>
    </location>
</feature>
<evidence type="ECO:0000256" key="1">
    <source>
        <dbReference type="SAM" id="Phobius"/>
    </source>
</evidence>
<proteinExistence type="predicted"/>
<feature type="transmembrane region" description="Helical" evidence="1">
    <location>
        <begin position="12"/>
        <end position="32"/>
    </location>
</feature>
<dbReference type="AlphaFoldDB" id="X1BFR4"/>
<accession>X1BFR4</accession>
<dbReference type="EMBL" id="BART01016304">
    <property type="protein sequence ID" value="GAG80027.1"/>
    <property type="molecule type" value="Genomic_DNA"/>
</dbReference>
<dbReference type="InterPro" id="IPR052556">
    <property type="entry name" value="PolySynth_Transporter"/>
</dbReference>
<keyword evidence="1" id="KW-0812">Transmembrane</keyword>
<comment type="caution">
    <text evidence="2">The sequence shown here is derived from an EMBL/GenBank/DDBJ whole genome shotgun (WGS) entry which is preliminary data.</text>
</comment>
<feature type="transmembrane region" description="Helical" evidence="1">
    <location>
        <begin position="188"/>
        <end position="206"/>
    </location>
</feature>
<feature type="transmembrane region" description="Helical" evidence="1">
    <location>
        <begin position="124"/>
        <end position="148"/>
    </location>
</feature>
<gene>
    <name evidence="2" type="ORF">S01H4_31399</name>
</gene>
<feature type="transmembrane region" description="Helical" evidence="1">
    <location>
        <begin position="77"/>
        <end position="103"/>
    </location>
</feature>
<sequence length="253" mass="27810">QNAFDYLGGRSLILLIILPIALIVAQVILHLRPNLNTAKLALSQSPPYAISEFLAWMFMRADLLIVAMKLGDYSAGIYSAASGVLNALFIVPNTVGFVIVPVLSNLFASHVEQAWLTAKRALGLLLIIGIGLFVTIFFGARLLVLILGQSYSESQEILQLLSIIILFQSINYGTAAILVATNQQAKRTAVQFIAVSINVILNLLVIDRFGLIGVAYVYIITEIVLMIGYAFLVVRYRRKTYSQSRSIEEESSD</sequence>
<name>X1BFR4_9ZZZZ</name>
<dbReference type="PANTHER" id="PTHR43424:SF1">
    <property type="entry name" value="LOCUS PUTATIVE PROTEIN 1-RELATED"/>
    <property type="match status" value="1"/>
</dbReference>
<evidence type="ECO:0000313" key="2">
    <source>
        <dbReference type="EMBL" id="GAG80027.1"/>
    </source>
</evidence>
<feature type="transmembrane region" description="Helical" evidence="1">
    <location>
        <begin position="160"/>
        <end position="181"/>
    </location>
</feature>
<reference evidence="2" key="1">
    <citation type="journal article" date="2014" name="Front. Microbiol.">
        <title>High frequency of phylogenetically diverse reductive dehalogenase-homologous genes in deep subseafloor sedimentary metagenomes.</title>
        <authorList>
            <person name="Kawai M."/>
            <person name="Futagami T."/>
            <person name="Toyoda A."/>
            <person name="Takaki Y."/>
            <person name="Nishi S."/>
            <person name="Hori S."/>
            <person name="Arai W."/>
            <person name="Tsubouchi T."/>
            <person name="Morono Y."/>
            <person name="Uchiyama I."/>
            <person name="Ito T."/>
            <person name="Fujiyama A."/>
            <person name="Inagaki F."/>
            <person name="Takami H."/>
        </authorList>
    </citation>
    <scope>NUCLEOTIDE SEQUENCE</scope>
    <source>
        <strain evidence="2">Expedition CK06-06</strain>
    </source>
</reference>
<feature type="transmembrane region" description="Helical" evidence="1">
    <location>
        <begin position="212"/>
        <end position="234"/>
    </location>
</feature>
<organism evidence="2">
    <name type="scientific">marine sediment metagenome</name>
    <dbReference type="NCBI Taxonomy" id="412755"/>
    <lineage>
        <taxon>unclassified sequences</taxon>
        <taxon>metagenomes</taxon>
        <taxon>ecological metagenomes</taxon>
    </lineage>
</organism>
<dbReference type="Pfam" id="PF13440">
    <property type="entry name" value="Polysacc_synt_3"/>
    <property type="match status" value="1"/>
</dbReference>
<dbReference type="PANTHER" id="PTHR43424">
    <property type="entry name" value="LOCUS PUTATIVE PROTEIN 1-RELATED"/>
    <property type="match status" value="1"/>
</dbReference>
<keyword evidence="1" id="KW-0472">Membrane</keyword>
<keyword evidence="1" id="KW-1133">Transmembrane helix</keyword>